<sequence length="84" mass="8998">MHKLMADKGFEKKSRAEKMAEIQAKQVEHQLKGMESSVYQTASSLYLVVFVIAGVGGLFFCTASGRTKRRMAGTGGGGGVVSRV</sequence>
<reference evidence="2 3" key="1">
    <citation type="submission" date="2019-01" db="EMBL/GenBank/DDBJ databases">
        <authorList>
            <person name="Ferrante I. M."/>
        </authorList>
    </citation>
    <scope>NUCLEOTIDE SEQUENCE [LARGE SCALE GENOMIC DNA]</scope>
    <source>
        <strain evidence="2 3">B856</strain>
    </source>
</reference>
<dbReference type="Proteomes" id="UP000291116">
    <property type="component" value="Unassembled WGS sequence"/>
</dbReference>
<keyword evidence="1" id="KW-0812">Transmembrane</keyword>
<protein>
    <submittedName>
        <fullName evidence="2">Uncharacterized protein</fullName>
    </submittedName>
</protein>
<accession>A0A448ZGG7</accession>
<name>A0A448ZGG7_9STRA</name>
<evidence type="ECO:0000256" key="1">
    <source>
        <dbReference type="SAM" id="Phobius"/>
    </source>
</evidence>
<keyword evidence="1" id="KW-1133">Transmembrane helix</keyword>
<dbReference type="AlphaFoldDB" id="A0A448ZGG7"/>
<keyword evidence="3" id="KW-1185">Reference proteome</keyword>
<proteinExistence type="predicted"/>
<feature type="transmembrane region" description="Helical" evidence="1">
    <location>
        <begin position="44"/>
        <end position="63"/>
    </location>
</feature>
<gene>
    <name evidence="2" type="ORF">PSNMU_V1.4_AUG-EV-PASAV3_0080960</name>
</gene>
<organism evidence="2 3">
    <name type="scientific">Pseudo-nitzschia multistriata</name>
    <dbReference type="NCBI Taxonomy" id="183589"/>
    <lineage>
        <taxon>Eukaryota</taxon>
        <taxon>Sar</taxon>
        <taxon>Stramenopiles</taxon>
        <taxon>Ochrophyta</taxon>
        <taxon>Bacillariophyta</taxon>
        <taxon>Bacillariophyceae</taxon>
        <taxon>Bacillariophycidae</taxon>
        <taxon>Bacillariales</taxon>
        <taxon>Bacillariaceae</taxon>
        <taxon>Pseudo-nitzschia</taxon>
    </lineage>
</organism>
<evidence type="ECO:0000313" key="3">
    <source>
        <dbReference type="Proteomes" id="UP000291116"/>
    </source>
</evidence>
<keyword evidence="1" id="KW-0472">Membrane</keyword>
<evidence type="ECO:0000313" key="2">
    <source>
        <dbReference type="EMBL" id="VEU41130.1"/>
    </source>
</evidence>
<dbReference type="EMBL" id="CAACVS010000335">
    <property type="protein sequence ID" value="VEU41130.1"/>
    <property type="molecule type" value="Genomic_DNA"/>
</dbReference>